<dbReference type="GeneID" id="13796714"/>
<dbReference type="BioCyc" id="CNIT1237085:G1324-538-MONOMER"/>
<sequence>MSLNQGCLAEISFQDYSLSALWDARDGDIILKNSQRRSYAESFDQKLLRVYNDQTVDFKEELKAEPLEVVYKEDLVVNPGLQRIAQLIVGESTTSFTHMASGTGTTGETTDDSVLAAENARVSLSTSGYRVSQGIYVKMGGFFPKSIATANV</sequence>
<name>K0IF87_NITGG</name>
<reference evidence="1 2" key="1">
    <citation type="journal article" date="2012" name="Environ. Microbiol.">
        <title>The genome of the ammonia-oxidizing Candidatus Nitrososphaera gargensis: insights into metabolic versatility and environmental adaptations.</title>
        <authorList>
            <person name="Spang A."/>
            <person name="Poehlein A."/>
            <person name="Offre P."/>
            <person name="Zumbragel S."/>
            <person name="Haider S."/>
            <person name="Rychlik N."/>
            <person name="Nowka B."/>
            <person name="Schmeisser C."/>
            <person name="Lebedeva E.V."/>
            <person name="Rattei T."/>
            <person name="Bohm C."/>
            <person name="Schmid M."/>
            <person name="Galushko A."/>
            <person name="Hatzenpichler R."/>
            <person name="Weinmaier T."/>
            <person name="Daniel R."/>
            <person name="Schleper C."/>
            <person name="Spieck E."/>
            <person name="Streit W."/>
            <person name="Wagner M."/>
        </authorList>
    </citation>
    <scope>NUCLEOTIDE SEQUENCE [LARGE SCALE GENOMIC DNA]</scope>
    <source>
        <strain evidence="2">Ga9.2</strain>
    </source>
</reference>
<dbReference type="Proteomes" id="UP000008037">
    <property type="component" value="Chromosome"/>
</dbReference>
<gene>
    <name evidence="1" type="ordered locus">Ngar_c05400</name>
</gene>
<organism evidence="1 2">
    <name type="scientific">Nitrososphaera gargensis (strain Ga9.2)</name>
    <dbReference type="NCBI Taxonomy" id="1237085"/>
    <lineage>
        <taxon>Archaea</taxon>
        <taxon>Nitrososphaerota</taxon>
        <taxon>Nitrososphaeria</taxon>
        <taxon>Nitrososphaerales</taxon>
        <taxon>Nitrososphaeraceae</taxon>
        <taxon>Nitrososphaera</taxon>
    </lineage>
</organism>
<dbReference type="STRING" id="1237085.Ngar_c05400"/>
<dbReference type="RefSeq" id="WP_015018029.1">
    <property type="nucleotide sequence ID" value="NC_018719.1"/>
</dbReference>
<keyword evidence="2" id="KW-1185">Reference proteome</keyword>
<dbReference type="KEGG" id="nga:Ngar_c05400"/>
<evidence type="ECO:0000313" key="1">
    <source>
        <dbReference type="EMBL" id="AFU57483.1"/>
    </source>
</evidence>
<accession>K0IF87</accession>
<proteinExistence type="predicted"/>
<dbReference type="AlphaFoldDB" id="K0IF87"/>
<protein>
    <submittedName>
        <fullName evidence="1">Uncharacterized protein</fullName>
    </submittedName>
</protein>
<dbReference type="EMBL" id="CP002408">
    <property type="protein sequence ID" value="AFU57483.1"/>
    <property type="molecule type" value="Genomic_DNA"/>
</dbReference>
<dbReference type="HOGENOM" id="CLU_1718269_0_0_2"/>
<dbReference type="InParanoid" id="K0IF87"/>
<evidence type="ECO:0000313" key="2">
    <source>
        <dbReference type="Proteomes" id="UP000008037"/>
    </source>
</evidence>